<dbReference type="AlphaFoldDB" id="A0A0R1VMD8"/>
<dbReference type="Proteomes" id="UP000051307">
    <property type="component" value="Unassembled WGS sequence"/>
</dbReference>
<proteinExistence type="predicted"/>
<comment type="caution">
    <text evidence="2">The sequence shown here is derived from an EMBL/GenBank/DDBJ whole genome shotgun (WGS) entry which is preliminary data.</text>
</comment>
<dbReference type="PATRIC" id="fig|1423767.3.peg.1717"/>
<gene>
    <name evidence="2" type="ORF">FC59_GL001656</name>
</gene>
<dbReference type="RefSeq" id="WP_025014956.1">
    <property type="nucleotide sequence ID" value="NZ_AZFU01000004.1"/>
</dbReference>
<name>A0A0R1VMD8_9LACO</name>
<dbReference type="eggNOG" id="ENOG5030BEV">
    <property type="taxonomic scope" value="Bacteria"/>
</dbReference>
<dbReference type="EMBL" id="AZFU01000004">
    <property type="protein sequence ID" value="KRM06738.1"/>
    <property type="molecule type" value="Genomic_DNA"/>
</dbReference>
<feature type="transmembrane region" description="Helical" evidence="1">
    <location>
        <begin position="49"/>
        <end position="70"/>
    </location>
</feature>
<protein>
    <submittedName>
        <fullName evidence="2">Uncharacterized protein</fullName>
    </submittedName>
</protein>
<dbReference type="OrthoDB" id="2328781at2"/>
<evidence type="ECO:0000313" key="2">
    <source>
        <dbReference type="EMBL" id="KRM06738.1"/>
    </source>
</evidence>
<keyword evidence="1" id="KW-1133">Transmembrane helix</keyword>
<keyword evidence="1" id="KW-0472">Membrane</keyword>
<accession>A0A0R1VMD8</accession>
<organism evidence="2 3">
    <name type="scientific">Lactobacillus kitasatonis DSM 16761 = JCM 1039</name>
    <dbReference type="NCBI Taxonomy" id="1423767"/>
    <lineage>
        <taxon>Bacteria</taxon>
        <taxon>Bacillati</taxon>
        <taxon>Bacillota</taxon>
        <taxon>Bacilli</taxon>
        <taxon>Lactobacillales</taxon>
        <taxon>Lactobacillaceae</taxon>
        <taxon>Lactobacillus</taxon>
    </lineage>
</organism>
<sequence>MNKYGKTKLDHFLSYFAMAFEKILEFLSILFLPLLIVQQTVIYGGNHPARVLPVLGALMIVIILVGAHVLTKKKN</sequence>
<reference evidence="2 3" key="1">
    <citation type="journal article" date="2015" name="Genome Announc.">
        <title>Expanding the biotechnology potential of lactobacilli through comparative genomics of 213 strains and associated genera.</title>
        <authorList>
            <person name="Sun Z."/>
            <person name="Harris H.M."/>
            <person name="McCann A."/>
            <person name="Guo C."/>
            <person name="Argimon S."/>
            <person name="Zhang W."/>
            <person name="Yang X."/>
            <person name="Jeffery I.B."/>
            <person name="Cooney J.C."/>
            <person name="Kagawa T.F."/>
            <person name="Liu W."/>
            <person name="Song Y."/>
            <person name="Salvetti E."/>
            <person name="Wrobel A."/>
            <person name="Rasinkangas P."/>
            <person name="Parkhill J."/>
            <person name="Rea M.C."/>
            <person name="O'Sullivan O."/>
            <person name="Ritari J."/>
            <person name="Douillard F.P."/>
            <person name="Paul Ross R."/>
            <person name="Yang R."/>
            <person name="Briner A.E."/>
            <person name="Felis G.E."/>
            <person name="de Vos W.M."/>
            <person name="Barrangou R."/>
            <person name="Klaenhammer T.R."/>
            <person name="Caufield P.W."/>
            <person name="Cui Y."/>
            <person name="Zhang H."/>
            <person name="O'Toole P.W."/>
        </authorList>
    </citation>
    <scope>NUCLEOTIDE SEQUENCE [LARGE SCALE GENOMIC DNA]</scope>
    <source>
        <strain evidence="2 3">DSM 16761</strain>
    </source>
</reference>
<evidence type="ECO:0000256" key="1">
    <source>
        <dbReference type="SAM" id="Phobius"/>
    </source>
</evidence>
<keyword evidence="1" id="KW-0812">Transmembrane</keyword>
<evidence type="ECO:0000313" key="3">
    <source>
        <dbReference type="Proteomes" id="UP000051307"/>
    </source>
</evidence>
<feature type="transmembrane region" description="Helical" evidence="1">
    <location>
        <begin position="12"/>
        <end position="37"/>
    </location>
</feature>